<evidence type="ECO:0000256" key="2">
    <source>
        <dbReference type="ARBA" id="ARBA00023242"/>
    </source>
</evidence>
<name>J5SI49_TRIAS</name>
<dbReference type="CDD" id="cd00067">
    <property type="entry name" value="GAL4"/>
    <property type="match status" value="1"/>
</dbReference>
<dbReference type="PANTHER" id="PTHR37534:SF7">
    <property type="entry name" value="TRANSCRIPTIONAL ACTIVATOR PROTEIN UGA3"/>
    <property type="match status" value="1"/>
</dbReference>
<feature type="region of interest" description="Disordered" evidence="3">
    <location>
        <begin position="25"/>
        <end position="79"/>
    </location>
</feature>
<dbReference type="GO" id="GO:0000981">
    <property type="term" value="F:DNA-binding transcription factor activity, RNA polymerase II-specific"/>
    <property type="evidence" value="ECO:0007669"/>
    <property type="project" value="InterPro"/>
</dbReference>
<feature type="region of interest" description="Disordered" evidence="3">
    <location>
        <begin position="236"/>
        <end position="262"/>
    </location>
</feature>
<dbReference type="PANTHER" id="PTHR37534">
    <property type="entry name" value="TRANSCRIPTIONAL ACTIVATOR PROTEIN UGA3"/>
    <property type="match status" value="1"/>
</dbReference>
<dbReference type="InterPro" id="IPR021858">
    <property type="entry name" value="Fun_TF"/>
</dbReference>
<evidence type="ECO:0000256" key="3">
    <source>
        <dbReference type="SAM" id="MobiDB-lite"/>
    </source>
</evidence>
<accession>J5SI49</accession>
<feature type="compositionally biased region" description="Polar residues" evidence="3">
    <location>
        <begin position="249"/>
        <end position="262"/>
    </location>
</feature>
<evidence type="ECO:0000313" key="6">
    <source>
        <dbReference type="Proteomes" id="UP000002748"/>
    </source>
</evidence>
<evidence type="ECO:0000256" key="1">
    <source>
        <dbReference type="ARBA" id="ARBA00004123"/>
    </source>
</evidence>
<comment type="caution">
    <text evidence="5">The sequence shown here is derived from an EMBL/GenBank/DDBJ whole genome shotgun (WGS) entry which is preliminary data.</text>
</comment>
<dbReference type="GO" id="GO:0008270">
    <property type="term" value="F:zinc ion binding"/>
    <property type="evidence" value="ECO:0007669"/>
    <property type="project" value="InterPro"/>
</dbReference>
<dbReference type="Pfam" id="PF11951">
    <property type="entry name" value="Fungal_trans_2"/>
    <property type="match status" value="1"/>
</dbReference>
<gene>
    <name evidence="5" type="ORF">A1Q1_05900</name>
</gene>
<proteinExistence type="predicted"/>
<dbReference type="EMBL" id="ALBS01000322">
    <property type="protein sequence ID" value="EJT45751.1"/>
    <property type="molecule type" value="Genomic_DNA"/>
</dbReference>
<dbReference type="GeneID" id="25989412"/>
<feature type="compositionally biased region" description="Low complexity" evidence="3">
    <location>
        <begin position="162"/>
        <end position="173"/>
    </location>
</feature>
<dbReference type="GO" id="GO:0000976">
    <property type="term" value="F:transcription cis-regulatory region binding"/>
    <property type="evidence" value="ECO:0007669"/>
    <property type="project" value="TreeGrafter"/>
</dbReference>
<feature type="compositionally biased region" description="Polar residues" evidence="3">
    <location>
        <begin position="60"/>
        <end position="71"/>
    </location>
</feature>
<dbReference type="Gene3D" id="4.10.240.10">
    <property type="entry name" value="Zn(2)-C6 fungal-type DNA-binding domain"/>
    <property type="match status" value="1"/>
</dbReference>
<dbReference type="PROSITE" id="PS00463">
    <property type="entry name" value="ZN2_CY6_FUNGAL_1"/>
    <property type="match status" value="1"/>
</dbReference>
<dbReference type="VEuPathDB" id="FungiDB:A1Q1_05900"/>
<dbReference type="AlphaFoldDB" id="J5SI49"/>
<feature type="region of interest" description="Disordered" evidence="3">
    <location>
        <begin position="119"/>
        <end position="197"/>
    </location>
</feature>
<dbReference type="HOGENOM" id="CLU_015493_1_2_1"/>
<dbReference type="InterPro" id="IPR001138">
    <property type="entry name" value="Zn2Cys6_DnaBD"/>
</dbReference>
<protein>
    <recommendedName>
        <fullName evidence="4">Zn(2)-C6 fungal-type domain-containing protein</fullName>
    </recommendedName>
</protein>
<evidence type="ECO:0000313" key="5">
    <source>
        <dbReference type="EMBL" id="EJT45751.1"/>
    </source>
</evidence>
<dbReference type="PROSITE" id="PS50048">
    <property type="entry name" value="ZN2_CY6_FUNGAL_2"/>
    <property type="match status" value="1"/>
</dbReference>
<comment type="subcellular location">
    <subcellularLocation>
        <location evidence="1">Nucleus</location>
    </subcellularLocation>
</comment>
<organism evidence="5 6">
    <name type="scientific">Trichosporon asahii var. asahii (strain ATCC 90039 / CBS 2479 / JCM 2466 / KCTC 7840 / NBRC 103889/ NCYC 2677 / UAMH 7654)</name>
    <name type="common">Yeast</name>
    <dbReference type="NCBI Taxonomy" id="1186058"/>
    <lineage>
        <taxon>Eukaryota</taxon>
        <taxon>Fungi</taxon>
        <taxon>Dikarya</taxon>
        <taxon>Basidiomycota</taxon>
        <taxon>Agaricomycotina</taxon>
        <taxon>Tremellomycetes</taxon>
        <taxon>Trichosporonales</taxon>
        <taxon>Trichosporonaceae</taxon>
        <taxon>Trichosporon</taxon>
    </lineage>
</organism>
<dbReference type="GO" id="GO:0005634">
    <property type="term" value="C:nucleus"/>
    <property type="evidence" value="ECO:0007669"/>
    <property type="project" value="UniProtKB-SubCell"/>
</dbReference>
<dbReference type="OrthoDB" id="5419315at2759"/>
<feature type="domain" description="Zn(2)-C6 fungal-type" evidence="4">
    <location>
        <begin position="80"/>
        <end position="110"/>
    </location>
</feature>
<dbReference type="RefSeq" id="XP_014176584.1">
    <property type="nucleotide sequence ID" value="XM_014321109.1"/>
</dbReference>
<dbReference type="Pfam" id="PF00172">
    <property type="entry name" value="Zn_clus"/>
    <property type="match status" value="1"/>
</dbReference>
<feature type="compositionally biased region" description="Low complexity" evidence="3">
    <location>
        <begin position="236"/>
        <end position="247"/>
    </location>
</feature>
<dbReference type="SMART" id="SM00066">
    <property type="entry name" value="GAL4"/>
    <property type="match status" value="1"/>
</dbReference>
<reference evidence="5 6" key="1">
    <citation type="journal article" date="2012" name="Eukaryot. Cell">
        <title>Draft genome sequence of CBS 2479, the standard type strain of Trichosporon asahii.</title>
        <authorList>
            <person name="Yang R.Y."/>
            <person name="Li H.T."/>
            <person name="Zhu H."/>
            <person name="Zhou G.P."/>
            <person name="Wang M."/>
            <person name="Wang L."/>
        </authorList>
    </citation>
    <scope>NUCLEOTIDE SEQUENCE [LARGE SCALE GENOMIC DNA]</scope>
    <source>
        <strain evidence="6">ATCC 90039 / CBS 2479 / JCM 2466 / KCTC 7840 / NCYC 2677 / UAMH 7654</strain>
    </source>
</reference>
<evidence type="ECO:0000259" key="4">
    <source>
        <dbReference type="PROSITE" id="PS50048"/>
    </source>
</evidence>
<sequence>MPIAVQHAYVLSDASALSSYQQQHHTYPYHASSSSPHPHYYQPTPLAHPHHPRVPIPMPASNQSGSESPQASKRKRSRAGCYTCRRRKKACDNVRPVCGSCTRLGIPCVFPKLYRNAKGELVPSPQPNGRTKKLPREDASLSPVQSTTSAGGSQHHIPWETPGASSSSAPNAPVNWTQPPPSVGQRKSDGSIDGNEADLTDSALDAFLANLGDIESGQSWAWPLFGDALELDLGPSSDNMSSSAPNSLPTPAQHSDSSAGNSNFLPNKMVTAAAVLEHLPALYDRSPLVMCALIAWAATRRANTGHPYEDVARVATETTILQMDQLDIERDLTDDEKEEYMWTFMIVGGLEIVKGDVKAWASRLPMIRRLLSKTLETTDFRKSQTWQALSYNCVYHDVLASLTTTSSPDFPVELYNRILGFGMSDLEMDCYMGATRVVFPFLVETAVLAGQVSQLLKQPLSPARDAQLAEVMARCEPLLARLRAVDTPIGLFSHPLPIGTDKSLLVVSFQIYQLSAELYLRSAVMRAAGSDIQCRLLAGRLLNYLRLILDTPNESQMMFPLFLAGLYISDERGRAEILGIFTKFSERVQCRNVFTVINLMLEVWKRDPEGDRYVDWRAVAEEVSLGVTD</sequence>
<dbReference type="GO" id="GO:0045944">
    <property type="term" value="P:positive regulation of transcription by RNA polymerase II"/>
    <property type="evidence" value="ECO:0007669"/>
    <property type="project" value="TreeGrafter"/>
</dbReference>
<dbReference type="KEGG" id="tasa:A1Q1_05900"/>
<dbReference type="InterPro" id="IPR036864">
    <property type="entry name" value="Zn2-C6_fun-type_DNA-bd_sf"/>
</dbReference>
<feature type="compositionally biased region" description="Polar residues" evidence="3">
    <location>
        <begin position="142"/>
        <end position="152"/>
    </location>
</feature>
<feature type="compositionally biased region" description="Low complexity" evidence="3">
    <location>
        <begin position="25"/>
        <end position="45"/>
    </location>
</feature>
<dbReference type="Proteomes" id="UP000002748">
    <property type="component" value="Unassembled WGS sequence"/>
</dbReference>
<keyword evidence="2" id="KW-0539">Nucleus</keyword>
<dbReference type="SUPFAM" id="SSF57701">
    <property type="entry name" value="Zn2/Cys6 DNA-binding domain"/>
    <property type="match status" value="1"/>
</dbReference>